<feature type="repeat" description="ANK" evidence="3">
    <location>
        <begin position="1295"/>
        <end position="1327"/>
    </location>
</feature>
<evidence type="ECO:0000256" key="4">
    <source>
        <dbReference type="SAM" id="MobiDB-lite"/>
    </source>
</evidence>
<dbReference type="InterPro" id="IPR002110">
    <property type="entry name" value="Ankyrin_rpt"/>
</dbReference>
<feature type="repeat" description="ANK" evidence="3">
    <location>
        <begin position="965"/>
        <end position="997"/>
    </location>
</feature>
<comment type="caution">
    <text evidence="5">The sequence shown here is derived from an EMBL/GenBank/DDBJ whole genome shotgun (WGS) entry which is preliminary data.</text>
</comment>
<dbReference type="PROSITE" id="PS50297">
    <property type="entry name" value="ANK_REP_REGION"/>
    <property type="match status" value="8"/>
</dbReference>
<dbReference type="Gene3D" id="1.25.40.20">
    <property type="entry name" value="Ankyrin repeat-containing domain"/>
    <property type="match status" value="4"/>
</dbReference>
<dbReference type="PANTHER" id="PTHR24198">
    <property type="entry name" value="ANKYRIN REPEAT AND PROTEIN KINASE DOMAIN-CONTAINING PROTEIN"/>
    <property type="match status" value="1"/>
</dbReference>
<evidence type="ECO:0000313" key="6">
    <source>
        <dbReference type="Proteomes" id="UP001275084"/>
    </source>
</evidence>
<protein>
    <submittedName>
        <fullName evidence="5">Ankyrin repeat-containing domain protein</fullName>
    </submittedName>
</protein>
<proteinExistence type="predicted"/>
<evidence type="ECO:0000256" key="1">
    <source>
        <dbReference type="ARBA" id="ARBA00022737"/>
    </source>
</evidence>
<dbReference type="PROSITE" id="PS50088">
    <property type="entry name" value="ANK_REPEAT"/>
    <property type="match status" value="8"/>
</dbReference>
<feature type="repeat" description="ANK" evidence="3">
    <location>
        <begin position="1133"/>
        <end position="1165"/>
    </location>
</feature>
<evidence type="ECO:0000256" key="2">
    <source>
        <dbReference type="ARBA" id="ARBA00023043"/>
    </source>
</evidence>
<feature type="repeat" description="ANK" evidence="3">
    <location>
        <begin position="1702"/>
        <end position="1734"/>
    </location>
</feature>
<feature type="repeat" description="ANK" evidence="3">
    <location>
        <begin position="1328"/>
        <end position="1360"/>
    </location>
</feature>
<gene>
    <name evidence="5" type="ORF">B0T25DRAFT_533180</name>
</gene>
<evidence type="ECO:0000256" key="3">
    <source>
        <dbReference type="PROSITE-ProRule" id="PRU00023"/>
    </source>
</evidence>
<keyword evidence="6" id="KW-1185">Reference proteome</keyword>
<feature type="repeat" description="ANK" evidence="3">
    <location>
        <begin position="1100"/>
        <end position="1132"/>
    </location>
</feature>
<keyword evidence="1" id="KW-0677">Repeat</keyword>
<dbReference type="SUPFAM" id="SSF48403">
    <property type="entry name" value="Ankyrin repeat"/>
    <property type="match status" value="3"/>
</dbReference>
<dbReference type="Pfam" id="PF12796">
    <property type="entry name" value="Ank_2"/>
    <property type="match status" value="4"/>
</dbReference>
<evidence type="ECO:0000313" key="5">
    <source>
        <dbReference type="EMBL" id="KAK3359510.1"/>
    </source>
</evidence>
<dbReference type="Pfam" id="PF13637">
    <property type="entry name" value="Ank_4"/>
    <property type="match status" value="1"/>
</dbReference>
<feature type="region of interest" description="Disordered" evidence="4">
    <location>
        <begin position="612"/>
        <end position="644"/>
    </location>
</feature>
<reference evidence="5" key="2">
    <citation type="submission" date="2023-06" db="EMBL/GenBank/DDBJ databases">
        <authorList>
            <consortium name="Lawrence Berkeley National Laboratory"/>
            <person name="Haridas S."/>
            <person name="Hensen N."/>
            <person name="Bonometti L."/>
            <person name="Westerberg I."/>
            <person name="Brannstrom I.O."/>
            <person name="Guillou S."/>
            <person name="Cros-Aarteil S."/>
            <person name="Calhoun S."/>
            <person name="Kuo A."/>
            <person name="Mondo S."/>
            <person name="Pangilinan J."/>
            <person name="Riley R."/>
            <person name="Labutti K."/>
            <person name="Andreopoulos B."/>
            <person name="Lipzen A."/>
            <person name="Chen C."/>
            <person name="Yanf M."/>
            <person name="Daum C."/>
            <person name="Ng V."/>
            <person name="Clum A."/>
            <person name="Steindorff A."/>
            <person name="Ohm R."/>
            <person name="Martin F."/>
            <person name="Silar P."/>
            <person name="Natvig D."/>
            <person name="Lalanne C."/>
            <person name="Gautier V."/>
            <person name="Ament-Velasquez S.L."/>
            <person name="Kruys A."/>
            <person name="Hutchinson M.I."/>
            <person name="Powell A.J."/>
            <person name="Barry K."/>
            <person name="Miller A.N."/>
            <person name="Grigoriev I.V."/>
            <person name="Debuchy R."/>
            <person name="Gladieux P."/>
            <person name="Thoren M.H."/>
            <person name="Johannesson H."/>
        </authorList>
    </citation>
    <scope>NUCLEOTIDE SEQUENCE</scope>
    <source>
        <strain evidence="5">CBS 955.72</strain>
    </source>
</reference>
<organism evidence="5 6">
    <name type="scientific">Lasiosphaeria hispida</name>
    <dbReference type="NCBI Taxonomy" id="260671"/>
    <lineage>
        <taxon>Eukaryota</taxon>
        <taxon>Fungi</taxon>
        <taxon>Dikarya</taxon>
        <taxon>Ascomycota</taxon>
        <taxon>Pezizomycotina</taxon>
        <taxon>Sordariomycetes</taxon>
        <taxon>Sordariomycetidae</taxon>
        <taxon>Sordariales</taxon>
        <taxon>Lasiosphaeriaceae</taxon>
        <taxon>Lasiosphaeria</taxon>
    </lineage>
</organism>
<dbReference type="EMBL" id="JAUIQD010000002">
    <property type="protein sequence ID" value="KAK3359510.1"/>
    <property type="molecule type" value="Genomic_DNA"/>
</dbReference>
<name>A0AAJ0MHR1_9PEZI</name>
<accession>A0AAJ0MHR1</accession>
<dbReference type="Proteomes" id="UP001275084">
    <property type="component" value="Unassembled WGS sequence"/>
</dbReference>
<reference evidence="5" key="1">
    <citation type="journal article" date="2023" name="Mol. Phylogenet. Evol.">
        <title>Genome-scale phylogeny and comparative genomics of the fungal order Sordariales.</title>
        <authorList>
            <person name="Hensen N."/>
            <person name="Bonometti L."/>
            <person name="Westerberg I."/>
            <person name="Brannstrom I.O."/>
            <person name="Guillou S."/>
            <person name="Cros-Aarteil S."/>
            <person name="Calhoun S."/>
            <person name="Haridas S."/>
            <person name="Kuo A."/>
            <person name="Mondo S."/>
            <person name="Pangilinan J."/>
            <person name="Riley R."/>
            <person name="LaButti K."/>
            <person name="Andreopoulos B."/>
            <person name="Lipzen A."/>
            <person name="Chen C."/>
            <person name="Yan M."/>
            <person name="Daum C."/>
            <person name="Ng V."/>
            <person name="Clum A."/>
            <person name="Steindorff A."/>
            <person name="Ohm R.A."/>
            <person name="Martin F."/>
            <person name="Silar P."/>
            <person name="Natvig D.O."/>
            <person name="Lalanne C."/>
            <person name="Gautier V."/>
            <person name="Ament-Velasquez S.L."/>
            <person name="Kruys A."/>
            <person name="Hutchinson M.I."/>
            <person name="Powell A.J."/>
            <person name="Barry K."/>
            <person name="Miller A.N."/>
            <person name="Grigoriev I.V."/>
            <person name="Debuchy R."/>
            <person name="Gladieux P."/>
            <person name="Hiltunen Thoren M."/>
            <person name="Johannesson H."/>
        </authorList>
    </citation>
    <scope>NUCLEOTIDE SEQUENCE</scope>
    <source>
        <strain evidence="5">CBS 955.72</strain>
    </source>
</reference>
<dbReference type="PANTHER" id="PTHR24198:SF165">
    <property type="entry name" value="ANKYRIN REPEAT-CONTAINING PROTEIN-RELATED"/>
    <property type="match status" value="1"/>
</dbReference>
<feature type="repeat" description="ANK" evidence="3">
    <location>
        <begin position="1260"/>
        <end position="1292"/>
    </location>
</feature>
<dbReference type="InterPro" id="IPR036770">
    <property type="entry name" value="Ankyrin_rpt-contain_sf"/>
</dbReference>
<keyword evidence="2 3" id="KW-0040">ANK repeat</keyword>
<feature type="repeat" description="ANK" evidence="3">
    <location>
        <begin position="1467"/>
        <end position="1504"/>
    </location>
</feature>
<sequence length="1828" mass="200828">MLHGLAGPDPDDRLLWKEHWLPPGDDYLERPYSPSRIFGPHQDARIGLEDVATDLLTLAEDRPNNFYAFWASDIGGIIVKQALIIASEQAKYRWLLDATQAVIFFGTPHRASDTLSLDSSLHTIIEKYYNGVLGDWFPRRLNDFARAVENINNKFIPISHHFSIISYYQHRPVAFQYQVIVPKECATLGLENEITIGVVRAHHGMSQHMNRDEEYVAQTHLINTKIANWERFKHFMEILHLVSPACEFDGPSWLRWPKSTRGVERYFDNNALVDWLFSETPPSYMRIKVENTTDPIKLLASLAEAIWKTTEALCIACPTMDGNGSSSERARVYSSLLKQVLVQQPRVFLHIQQLVPNIIDALTGDVPSWKERALWLCLRTVMHSPIRVPTYGFLHIETPTSIEILREIDSDLQGTDSMFRLVLAVAKHVSLGLEDSKFFELDIDPDNLVDCKKNPAAISDNSLLAVHGSPGTYLTLQVLSLRLPSLGRSMLVALTWIAFATQPLTSGELDFAVAFDDPQKSTLWGVIDEFAVNLPKLLPDIVELSSGKVFLRISYAETRRFLSEWWQARSPDGVQSPHIYIAQKCLLLLRDIIPKPNTNVPQIAITEEVEEAALETSPSQGDNDAAKTDPTDPQAADNLPSQGKSTDFAAITTLNGVHRAFTEYAARNWIIHYELASPSDRPSHDTAGIFSSFVANDSAIQNWLTLLEYVSLPPPRDGYVEEKLIRVSDPMLRTLLDFRNFEHLKILSRLAIRPSSISGLGRLLIYVAENFDDTSSIVQSLYLHTSSIESDAIIRALATTTAPIHDRLAESVVPALEQKALAQVQLTAQVLGNSTISSELSKQLLSSTGESNDGAWFTDSLDRALEYGDEGIIDKLLSSKSAVENHVKLGEAASEEPRWTTLHSAANYGTLSAISKIWQAGLTHGINVPSLDHRQPLFIAASRGSAEVVQYLAARAAVDNVSGDLERTALHVASQHGHCRTIEALLTEKADVTIPDTEGNYALHLAIQRGRERAAELLVGHFPVVAEDGRHPSYQGTAIASRMTASDRAGSVFSNEEESPPLDDDGHGLEAAVDLDGEEQGGSIIVDDPSSAALNRANLEGITVLFEAADRDLPSVCKLLLERGADPNLVDDRDRVALHMAAKAGSVSITKDLLDKGSVTNQVSPGIESIPIHFACYRGHTAVAKLLMGSSDLTEKDTWGRTPLSAAACAGHLHAVTALSEACDAASKTEALVAAAKYGHRDVVEYLLDSGCPIDGTGDSSGTPLTSAAKTSNLRMMQLLLLRRADVEARDETGDQNRPLHNAALKGALEACKLLLDSGAELDVENGDEQSPLMGAIYWEHASVVRLLLERGAKLRLSARWARYSSVLDFAMGLSTFDVIAILIEFYVKGKHEDNLTRAKALTTAIRRGDRTVVDLILNIWFSSDVADEVSAVDAVHYAAYSGSVSFLVQILQHPAGKAVIDGEKPRAGTPLHAALSSGTSPSTVMEIVEKLLEMGADPKIVSGRWGTTLNAACVAGDSDIVKRLLGILPTEVICSVTGKYGTSIQSAIFGFRNATSDTTISILGTLEQYGVSPLVVGGRYFTPLHAAAHLKVPKEVVGWLADRSKRSLAVIDIVGRFPLNMAILRGDLEVVEELLSRLKKIASHSKPAKEHQSGLYKTRDKQGLTLLHYAAISTSAVVAEITSRLEEESRLGSWINERDLDGWTPLHWACRKPDREIVKLLLEKGADDMARTTEGWTPRHIAILHNNMDPEYLELLPETADTGGEGLPDGPGALFGGYCDVCYVKRCWRYHHCTSEDACCDDFDVCFKCYKHSAYIHYDGHTFVTHS</sequence>
<dbReference type="SMART" id="SM00248">
    <property type="entry name" value="ANK"/>
    <property type="match status" value="17"/>
</dbReference>